<dbReference type="SUPFAM" id="SSF52021">
    <property type="entry name" value="Carbamoyl phosphate synthetase, small subunit N-terminal domain"/>
    <property type="match status" value="1"/>
</dbReference>
<comment type="pathway">
    <text evidence="1 11">Pyrimidine metabolism; UMP biosynthesis via de novo pathway; (S)-dihydroorotate from bicarbonate: step 1/3.</text>
</comment>
<feature type="binding site" evidence="11">
    <location>
        <position position="295"/>
    </location>
    <ligand>
        <name>L-glutamine</name>
        <dbReference type="ChEBI" id="CHEBI:58359"/>
    </ligand>
</feature>
<dbReference type="InterPro" id="IPR002474">
    <property type="entry name" value="CarbamoylP_synth_ssu_N"/>
</dbReference>
<dbReference type="FunFam" id="3.50.30.20:FF:000001">
    <property type="entry name" value="Carbamoyl-phosphate synthase small chain"/>
    <property type="match status" value="1"/>
</dbReference>
<keyword evidence="11" id="KW-0028">Amino-acid biosynthesis</keyword>
<feature type="active site" description="Nucleophile" evidence="11">
    <location>
        <position position="251"/>
    </location>
</feature>
<dbReference type="GO" id="GO:0006526">
    <property type="term" value="P:L-arginine biosynthetic process"/>
    <property type="evidence" value="ECO:0007669"/>
    <property type="project" value="UniProtKB-UniRule"/>
</dbReference>
<comment type="function">
    <text evidence="11">Small subunit of the glutamine-dependent carbamoyl phosphate synthetase (CPSase). CPSase catalyzes the formation of carbamoyl phosphate from the ammonia moiety of glutamine, carbonate, and phosphate donated by ATP, constituting the first step of 2 biosynthetic pathways, one leading to arginine and/or urea and the other to pyrimidine nucleotides. The small subunit (glutamine amidotransferase) binds and cleaves glutamine to supply the large subunit with the substrate ammonia.</text>
</comment>
<dbReference type="HAMAP" id="MF_01209">
    <property type="entry name" value="CPSase_S_chain"/>
    <property type="match status" value="1"/>
</dbReference>
<comment type="pathway">
    <text evidence="2 11">Amino-acid biosynthesis; L-arginine biosynthesis; carbamoyl phosphate from bicarbonate: step 1/1.</text>
</comment>
<accession>A0A806JXV4</accession>
<dbReference type="InterPro" id="IPR017926">
    <property type="entry name" value="GATASE"/>
</dbReference>
<feature type="region of interest" description="CPSase" evidence="11">
    <location>
        <begin position="1"/>
        <end position="173"/>
    </location>
</feature>
<dbReference type="Pfam" id="PF00988">
    <property type="entry name" value="CPSase_sm_chain"/>
    <property type="match status" value="1"/>
</dbReference>
<dbReference type="NCBIfam" id="NF009475">
    <property type="entry name" value="PRK12838.1"/>
    <property type="match status" value="1"/>
</dbReference>
<dbReference type="GO" id="GO:0006541">
    <property type="term" value="P:glutamine metabolic process"/>
    <property type="evidence" value="ECO:0007669"/>
    <property type="project" value="InterPro"/>
</dbReference>
<evidence type="ECO:0000256" key="1">
    <source>
        <dbReference type="ARBA" id="ARBA00004812"/>
    </source>
</evidence>
<evidence type="ECO:0000313" key="13">
    <source>
        <dbReference type="EMBL" id="AGS51601.1"/>
    </source>
</evidence>
<keyword evidence="8 11" id="KW-0665">Pyrimidine biosynthesis</keyword>
<comment type="catalytic activity">
    <reaction evidence="10 11">
        <text>L-glutamine + H2O = L-glutamate + NH4(+)</text>
        <dbReference type="Rhea" id="RHEA:15889"/>
        <dbReference type="ChEBI" id="CHEBI:15377"/>
        <dbReference type="ChEBI" id="CHEBI:28938"/>
        <dbReference type="ChEBI" id="CHEBI:29985"/>
        <dbReference type="ChEBI" id="CHEBI:58359"/>
    </reaction>
</comment>
<feature type="binding site" evidence="11">
    <location>
        <position position="223"/>
    </location>
    <ligand>
        <name>L-glutamine</name>
        <dbReference type="ChEBI" id="CHEBI:58359"/>
    </ligand>
</feature>
<keyword evidence="11" id="KW-0055">Arginine biosynthesis</keyword>
<dbReference type="Gene3D" id="3.40.50.880">
    <property type="match status" value="1"/>
</dbReference>
<feature type="binding site" evidence="11">
    <location>
        <position position="255"/>
    </location>
    <ligand>
        <name>L-glutamine</name>
        <dbReference type="ChEBI" id="CHEBI:58359"/>
    </ligand>
</feature>
<feature type="binding site" evidence="11">
    <location>
        <position position="296"/>
    </location>
    <ligand>
        <name>L-glutamine</name>
        <dbReference type="ChEBI" id="CHEBI:58359"/>
    </ligand>
</feature>
<dbReference type="InterPro" id="IPR006274">
    <property type="entry name" value="CarbamoylP_synth_ssu"/>
</dbReference>
<evidence type="ECO:0000256" key="11">
    <source>
        <dbReference type="HAMAP-Rule" id="MF_01209"/>
    </source>
</evidence>
<dbReference type="InterPro" id="IPR050472">
    <property type="entry name" value="Anth_synth/Amidotransfase"/>
</dbReference>
<organism evidence="13">
    <name type="scientific">uncultured bacterium contig00010</name>
    <dbReference type="NCBI Taxonomy" id="1181502"/>
    <lineage>
        <taxon>Bacteria</taxon>
        <taxon>environmental samples</taxon>
    </lineage>
</organism>
<evidence type="ECO:0000256" key="4">
    <source>
        <dbReference type="ARBA" id="ARBA00022598"/>
    </source>
</evidence>
<feature type="active site" evidence="11">
    <location>
        <position position="330"/>
    </location>
</feature>
<keyword evidence="6 11" id="KW-0067">ATP-binding</keyword>
<feature type="binding site" evidence="11">
    <location>
        <position position="221"/>
    </location>
    <ligand>
        <name>L-glutamine</name>
        <dbReference type="ChEBI" id="CHEBI:58359"/>
    </ligand>
</feature>
<dbReference type="CDD" id="cd01744">
    <property type="entry name" value="GATase1_CPSase"/>
    <property type="match status" value="1"/>
</dbReference>
<dbReference type="PANTHER" id="PTHR43418">
    <property type="entry name" value="MULTIFUNCTIONAL TRYPTOPHAN BIOSYNTHESIS PROTEIN-RELATED"/>
    <property type="match status" value="1"/>
</dbReference>
<dbReference type="UniPathway" id="UPA00070">
    <property type="reaction ID" value="UER00115"/>
</dbReference>
<dbReference type="EC" id="6.3.5.5" evidence="11"/>
<name>A0A806JXV4_9BACT</name>
<dbReference type="PANTHER" id="PTHR43418:SF7">
    <property type="entry name" value="CARBAMOYL-PHOSPHATE SYNTHASE SMALL CHAIN"/>
    <property type="match status" value="1"/>
</dbReference>
<dbReference type="EMBL" id="JQ844165">
    <property type="protein sequence ID" value="AGS51601.1"/>
    <property type="molecule type" value="Genomic_DNA"/>
</dbReference>
<keyword evidence="5 11" id="KW-0547">Nucleotide-binding</keyword>
<reference evidence="13" key="1">
    <citation type="submission" date="2012-03" db="EMBL/GenBank/DDBJ databases">
        <title>Functional metagenomics reveals considerable lignocellulase gene clusters in the gut microbiome of a wood-feeding higher termite.</title>
        <authorList>
            <person name="Liu N."/>
        </authorList>
    </citation>
    <scope>NUCLEOTIDE SEQUENCE</scope>
</reference>
<evidence type="ECO:0000256" key="5">
    <source>
        <dbReference type="ARBA" id="ARBA00022741"/>
    </source>
</evidence>
<dbReference type="PRINTS" id="PR00097">
    <property type="entry name" value="ANTSNTHASEII"/>
</dbReference>
<evidence type="ECO:0000256" key="6">
    <source>
        <dbReference type="ARBA" id="ARBA00022840"/>
    </source>
</evidence>
<comment type="similarity">
    <text evidence="3 11">Belongs to the CarA family.</text>
</comment>
<gene>
    <name evidence="11" type="primary">carA</name>
</gene>
<evidence type="ECO:0000256" key="7">
    <source>
        <dbReference type="ARBA" id="ARBA00022962"/>
    </source>
</evidence>
<dbReference type="InterPro" id="IPR035686">
    <property type="entry name" value="CPSase_GATase1"/>
</dbReference>
<dbReference type="SUPFAM" id="SSF52317">
    <property type="entry name" value="Class I glutamine amidotransferase-like"/>
    <property type="match status" value="1"/>
</dbReference>
<keyword evidence="7 11" id="KW-0315">Glutamine amidotransferase</keyword>
<dbReference type="GO" id="GO:0006207">
    <property type="term" value="P:'de novo' pyrimidine nucleobase biosynthetic process"/>
    <property type="evidence" value="ECO:0007669"/>
    <property type="project" value="InterPro"/>
</dbReference>
<protein>
    <recommendedName>
        <fullName evidence="11">Carbamoyl phosphate synthase small chain</fullName>
        <ecNumber evidence="11">6.3.5.5</ecNumber>
    </recommendedName>
    <alternativeName>
        <fullName evidence="11">Carbamoyl phosphate synthetase glutamine chain</fullName>
    </alternativeName>
</protein>
<dbReference type="NCBIfam" id="TIGR01368">
    <property type="entry name" value="CPSaseIIsmall"/>
    <property type="match status" value="1"/>
</dbReference>
<comment type="subunit">
    <text evidence="11">Composed of two chains; the small (or glutamine) chain promotes the hydrolysis of glutamine to ammonia, which is used by the large (or ammonia) chain to synthesize carbamoyl phosphate. Tetramer of heterodimers (alpha,beta)4.</text>
</comment>
<proteinExistence type="inferred from homology"/>
<feature type="active site" evidence="11">
    <location>
        <position position="328"/>
    </location>
</feature>
<evidence type="ECO:0000256" key="8">
    <source>
        <dbReference type="ARBA" id="ARBA00022975"/>
    </source>
</evidence>
<feature type="binding site" evidence="11">
    <location>
        <position position="47"/>
    </location>
    <ligand>
        <name>L-glutamine</name>
        <dbReference type="ChEBI" id="CHEBI:58359"/>
    </ligand>
</feature>
<dbReference type="Gene3D" id="3.50.30.20">
    <property type="entry name" value="Carbamoyl-phosphate synthase small subunit, N-terminal domain"/>
    <property type="match status" value="1"/>
</dbReference>
<feature type="binding site" evidence="11">
    <location>
        <position position="252"/>
    </location>
    <ligand>
        <name>L-glutamine</name>
        <dbReference type="ChEBI" id="CHEBI:58359"/>
    </ligand>
</feature>
<dbReference type="InterPro" id="IPR029062">
    <property type="entry name" value="Class_I_gatase-like"/>
</dbReference>
<evidence type="ECO:0000256" key="10">
    <source>
        <dbReference type="ARBA" id="ARBA00049285"/>
    </source>
</evidence>
<feature type="binding site" evidence="11">
    <location>
        <position position="293"/>
    </location>
    <ligand>
        <name>L-glutamine</name>
        <dbReference type="ChEBI" id="CHEBI:58359"/>
    </ligand>
</feature>
<dbReference type="GO" id="GO:0044205">
    <property type="term" value="P:'de novo' UMP biosynthetic process"/>
    <property type="evidence" value="ECO:0007669"/>
    <property type="project" value="UniProtKB-UniRule"/>
</dbReference>
<dbReference type="PRINTS" id="PR00096">
    <property type="entry name" value="GATASE"/>
</dbReference>
<dbReference type="SMART" id="SM01097">
    <property type="entry name" value="CPSase_sm_chain"/>
    <property type="match status" value="1"/>
</dbReference>
<dbReference type="Pfam" id="PF00117">
    <property type="entry name" value="GATase"/>
    <property type="match status" value="1"/>
</dbReference>
<evidence type="ECO:0000256" key="9">
    <source>
        <dbReference type="ARBA" id="ARBA00048816"/>
    </source>
</evidence>
<dbReference type="PRINTS" id="PR00099">
    <property type="entry name" value="CPSGATASE"/>
</dbReference>
<sequence>MGDTAYLILENGKIFEGKSFGKRGDVTGEIVFTTGMTGYLETLTDQSYYGQIILQTFPLIGNYGVIPDDFEGGGIAAKGYIVKHPCHNPSNFRSKNNIDAFLKERGIPGLYGIDTRALTKIIRNSGVMNGKITSSPPTDTDREEAKKYCVINAVASVSSGGIKQISKGKDSRRIALMDFGVKKGMEKALAARDCEVWSFPHNTPAQEILKIKPRGILLSNGPGDPAEKANEIIVDNIQKLFKSGIPIFGICLGHQLMALANGYKTRKLKFGHRGANQPVKELKTGQVYITSQNHGYEVLAENKSSFINVNDGSCEGLDYGVSFSVQFHPEARGGPLDTGFLFDRFLERVTSPKETHAP</sequence>
<keyword evidence="4 11" id="KW-0436">Ligase</keyword>
<feature type="domain" description="Carbamoyl-phosphate synthase small subunit N-terminal" evidence="12">
    <location>
        <begin position="3"/>
        <end position="133"/>
    </location>
</feature>
<dbReference type="UniPathway" id="UPA00068">
    <property type="reaction ID" value="UER00171"/>
</dbReference>
<evidence type="ECO:0000256" key="3">
    <source>
        <dbReference type="ARBA" id="ARBA00007800"/>
    </source>
</evidence>
<evidence type="ECO:0000259" key="12">
    <source>
        <dbReference type="SMART" id="SM01097"/>
    </source>
</evidence>
<dbReference type="InterPro" id="IPR036480">
    <property type="entry name" value="CarbP_synth_ssu_N_sf"/>
</dbReference>
<comment type="catalytic activity">
    <reaction evidence="9 11">
        <text>hydrogencarbonate + L-glutamine + 2 ATP + H2O = carbamoyl phosphate + L-glutamate + 2 ADP + phosphate + 2 H(+)</text>
        <dbReference type="Rhea" id="RHEA:18633"/>
        <dbReference type="ChEBI" id="CHEBI:15377"/>
        <dbReference type="ChEBI" id="CHEBI:15378"/>
        <dbReference type="ChEBI" id="CHEBI:17544"/>
        <dbReference type="ChEBI" id="CHEBI:29985"/>
        <dbReference type="ChEBI" id="CHEBI:30616"/>
        <dbReference type="ChEBI" id="CHEBI:43474"/>
        <dbReference type="ChEBI" id="CHEBI:58228"/>
        <dbReference type="ChEBI" id="CHEBI:58359"/>
        <dbReference type="ChEBI" id="CHEBI:456216"/>
        <dbReference type="EC" id="6.3.5.5"/>
    </reaction>
</comment>
<dbReference type="GO" id="GO:0004088">
    <property type="term" value="F:carbamoyl-phosphate synthase (glutamine-hydrolyzing) activity"/>
    <property type="evidence" value="ECO:0007669"/>
    <property type="project" value="UniProtKB-UniRule"/>
</dbReference>
<dbReference type="AlphaFoldDB" id="A0A806JXV4"/>
<evidence type="ECO:0000256" key="2">
    <source>
        <dbReference type="ARBA" id="ARBA00005077"/>
    </source>
</evidence>
<dbReference type="GO" id="GO:0005524">
    <property type="term" value="F:ATP binding"/>
    <property type="evidence" value="ECO:0007669"/>
    <property type="project" value="UniProtKB-UniRule"/>
</dbReference>